<dbReference type="PROSITE" id="PS50987">
    <property type="entry name" value="HTH_ARSR_2"/>
    <property type="match status" value="1"/>
</dbReference>
<dbReference type="EMBL" id="JAFHKK010000039">
    <property type="protein sequence ID" value="MBN2965464.1"/>
    <property type="molecule type" value="Genomic_DNA"/>
</dbReference>
<dbReference type="Pfam" id="PF01022">
    <property type="entry name" value="HTH_5"/>
    <property type="match status" value="1"/>
</dbReference>
<organism evidence="5 6">
    <name type="scientific">Sulfurospirillum tamanense</name>
    <dbReference type="NCBI Taxonomy" id="2813362"/>
    <lineage>
        <taxon>Bacteria</taxon>
        <taxon>Pseudomonadati</taxon>
        <taxon>Campylobacterota</taxon>
        <taxon>Epsilonproteobacteria</taxon>
        <taxon>Campylobacterales</taxon>
        <taxon>Sulfurospirillaceae</taxon>
        <taxon>Sulfurospirillum</taxon>
    </lineage>
</organism>
<dbReference type="Proteomes" id="UP000703590">
    <property type="component" value="Unassembled WGS sequence"/>
</dbReference>
<proteinExistence type="predicted"/>
<evidence type="ECO:0000256" key="1">
    <source>
        <dbReference type="ARBA" id="ARBA00023015"/>
    </source>
</evidence>
<reference evidence="5 6" key="3">
    <citation type="submission" date="2021-02" db="EMBL/GenBank/DDBJ databases">
        <authorList>
            <person name="Merkel A.Y."/>
        </authorList>
    </citation>
    <scope>NUCLEOTIDE SEQUENCE [LARGE SCALE GENOMIC DNA]</scope>
    <source>
        <strain evidence="5 6">T05b</strain>
    </source>
</reference>
<dbReference type="Gene3D" id="1.10.10.10">
    <property type="entry name" value="Winged helix-like DNA-binding domain superfamily/Winged helix DNA-binding domain"/>
    <property type="match status" value="1"/>
</dbReference>
<dbReference type="InterPro" id="IPR001845">
    <property type="entry name" value="HTH_ArsR_DNA-bd_dom"/>
</dbReference>
<dbReference type="InterPro" id="IPR011991">
    <property type="entry name" value="ArsR-like_HTH"/>
</dbReference>
<evidence type="ECO:0000256" key="3">
    <source>
        <dbReference type="ARBA" id="ARBA00023163"/>
    </source>
</evidence>
<protein>
    <submittedName>
        <fullName evidence="5">Winged helix-turn-helix transcriptional regulator</fullName>
    </submittedName>
</protein>
<gene>
    <name evidence="5" type="ORF">JWV37_11780</name>
</gene>
<keyword evidence="6" id="KW-1185">Reference proteome</keyword>
<dbReference type="PRINTS" id="PR00778">
    <property type="entry name" value="HTHARSR"/>
</dbReference>
<keyword evidence="3" id="KW-0804">Transcription</keyword>
<dbReference type="PANTHER" id="PTHR43132">
    <property type="entry name" value="ARSENICAL RESISTANCE OPERON REPRESSOR ARSR-RELATED"/>
    <property type="match status" value="1"/>
</dbReference>
<dbReference type="InterPro" id="IPR036390">
    <property type="entry name" value="WH_DNA-bd_sf"/>
</dbReference>
<dbReference type="SMART" id="SM00418">
    <property type="entry name" value="HTH_ARSR"/>
    <property type="match status" value="1"/>
</dbReference>
<dbReference type="InterPro" id="IPR051011">
    <property type="entry name" value="Metal_resp_trans_reg"/>
</dbReference>
<sequence length="105" mass="11460">MEGFIDTTAAVSNETRIHILAFLQKHGRSCVCELEHSLVMGQARLSTNLAILKKAGFVSVEREGKWAYYALAPKTPLHTQLLEAISALHVKVPCKVDACVIKGEG</sequence>
<dbReference type="SUPFAM" id="SSF46785">
    <property type="entry name" value="Winged helix' DNA-binding domain"/>
    <property type="match status" value="1"/>
</dbReference>
<reference evidence="5 6" key="2">
    <citation type="submission" date="2021-02" db="EMBL/GenBank/DDBJ databases">
        <title>Sulfurospirillum tamanensis sp. nov.</title>
        <authorList>
            <person name="Frolova A."/>
            <person name="Merkel A."/>
            <person name="Slobodkin A."/>
        </authorList>
    </citation>
    <scope>NUCLEOTIDE SEQUENCE [LARGE SCALE GENOMIC DNA]</scope>
    <source>
        <strain evidence="5 6">T05b</strain>
    </source>
</reference>
<evidence type="ECO:0000259" key="4">
    <source>
        <dbReference type="PROSITE" id="PS50987"/>
    </source>
</evidence>
<dbReference type="PANTHER" id="PTHR43132:SF2">
    <property type="entry name" value="ARSENICAL RESISTANCE OPERON REPRESSOR ARSR-RELATED"/>
    <property type="match status" value="1"/>
</dbReference>
<reference evidence="6" key="1">
    <citation type="submission" date="2021-02" db="EMBL/GenBank/DDBJ databases">
        <title>Sulfurospirillum tamanensis sp. nov.</title>
        <authorList>
            <person name="Merkel A.Y."/>
        </authorList>
    </citation>
    <scope>NUCLEOTIDE SEQUENCE [LARGE SCALE GENOMIC DNA]</scope>
    <source>
        <strain evidence="6">T05b</strain>
    </source>
</reference>
<accession>A0ABS2WUX7</accession>
<dbReference type="InterPro" id="IPR036388">
    <property type="entry name" value="WH-like_DNA-bd_sf"/>
</dbReference>
<comment type="caution">
    <text evidence="5">The sequence shown here is derived from an EMBL/GenBank/DDBJ whole genome shotgun (WGS) entry which is preliminary data.</text>
</comment>
<evidence type="ECO:0000313" key="5">
    <source>
        <dbReference type="EMBL" id="MBN2965464.1"/>
    </source>
</evidence>
<keyword evidence="2" id="KW-0238">DNA-binding</keyword>
<evidence type="ECO:0000256" key="2">
    <source>
        <dbReference type="ARBA" id="ARBA00023125"/>
    </source>
</evidence>
<dbReference type="CDD" id="cd00090">
    <property type="entry name" value="HTH_ARSR"/>
    <property type="match status" value="1"/>
</dbReference>
<dbReference type="NCBIfam" id="NF033788">
    <property type="entry name" value="HTH_metalloreg"/>
    <property type="match status" value="1"/>
</dbReference>
<name>A0ABS2WUX7_9BACT</name>
<feature type="domain" description="HTH arsR-type" evidence="4">
    <location>
        <begin position="1"/>
        <end position="94"/>
    </location>
</feature>
<keyword evidence="1" id="KW-0805">Transcription regulation</keyword>
<evidence type="ECO:0000313" key="6">
    <source>
        <dbReference type="Proteomes" id="UP000703590"/>
    </source>
</evidence>